<keyword evidence="3" id="KW-0503">Monooxygenase</keyword>
<keyword evidence="4" id="KW-1185">Reference proteome</keyword>
<dbReference type="PANTHER" id="PTHR43476">
    <property type="entry name" value="3-(3-HYDROXY-PHENYL)PROPIONATE/3-HYDROXYCINNAMIC ACID HYDROXYLASE"/>
    <property type="match status" value="1"/>
</dbReference>
<dbReference type="GO" id="GO:0004497">
    <property type="term" value="F:monooxygenase activity"/>
    <property type="evidence" value="ECO:0007669"/>
    <property type="project" value="UniProtKB-KW"/>
</dbReference>
<organism evidence="3 4">
    <name type="scientific">Exobacillus caeni</name>
    <dbReference type="NCBI Taxonomy" id="2574798"/>
    <lineage>
        <taxon>Bacteria</taxon>
        <taxon>Bacillati</taxon>
        <taxon>Bacillota</taxon>
        <taxon>Bacilli</taxon>
        <taxon>Bacillales</taxon>
        <taxon>Guptibacillaceae</taxon>
        <taxon>Exobacillus</taxon>
    </lineage>
</organism>
<protein>
    <submittedName>
        <fullName evidence="3">FAD-dependent monooxygenase</fullName>
    </submittedName>
</protein>
<proteinExistence type="predicted"/>
<dbReference type="PRINTS" id="PR00420">
    <property type="entry name" value="RNGMNOXGNASE"/>
</dbReference>
<sequence>MIFAGKGACWMIRKNVDIVVIGAGPGGAMAAFLLLLEGYQVCLVEVERQNRKVARGEYFQVDSINLLKKYDLLEEAICSGLQKSQNLSIYDEDGLIKKNDIRELFGDGSFVLTGYHHTVRDILRKKVQEHPAGDLMMGTAFVDFIREGDAVIGVVCDRAGERVEIYAKLTIGADGRGSKVRKKLSPEMQTLQQYPVQALLTTLPAPEDFTPEVSIRISRHSHPTLIYPLDQKNARIVSSIEKGTFSQLVKEHVHKFYDPISKSSPEFQNSVAGIKNWKECHPSVFHYYTQHVGQYAWDGLILVGDAAHTFTPNLGLGQNMALKDAEMLKETVNWGFETNDFSRENLQLFEERTMETHRYWIKKDIEFNRLLLHRKYHRLRYEVHRRVFRIPSASKKIVSHLLGRRESGFVMKEVLQAIGLLPLWL</sequence>
<evidence type="ECO:0000313" key="3">
    <source>
        <dbReference type="EMBL" id="TLS36549.1"/>
    </source>
</evidence>
<dbReference type="Proteomes" id="UP000308230">
    <property type="component" value="Unassembled WGS sequence"/>
</dbReference>
<dbReference type="AlphaFoldDB" id="A0A5R9F1T6"/>
<dbReference type="PANTHER" id="PTHR43476:SF5">
    <property type="entry name" value="FAD-DEPENDENT MONOOXYGENASE"/>
    <property type="match status" value="1"/>
</dbReference>
<dbReference type="EMBL" id="SWLG01000010">
    <property type="protein sequence ID" value="TLS36549.1"/>
    <property type="molecule type" value="Genomic_DNA"/>
</dbReference>
<reference evidence="3 4" key="1">
    <citation type="submission" date="2019-04" db="EMBL/GenBank/DDBJ databases">
        <title>Bacillus caeni sp. nov., a bacterium isolated from mangrove sediment.</title>
        <authorList>
            <person name="Huang H."/>
            <person name="Mo K."/>
            <person name="Hu Y."/>
        </authorList>
    </citation>
    <scope>NUCLEOTIDE SEQUENCE [LARGE SCALE GENOMIC DNA]</scope>
    <source>
        <strain evidence="3 4">HB172195</strain>
    </source>
</reference>
<evidence type="ECO:0000259" key="2">
    <source>
        <dbReference type="Pfam" id="PF01494"/>
    </source>
</evidence>
<evidence type="ECO:0000256" key="1">
    <source>
        <dbReference type="ARBA" id="ARBA00023002"/>
    </source>
</evidence>
<dbReference type="SUPFAM" id="SSF51905">
    <property type="entry name" value="FAD/NAD(P)-binding domain"/>
    <property type="match status" value="1"/>
</dbReference>
<dbReference type="OrthoDB" id="9806565at2"/>
<dbReference type="Pfam" id="PF01494">
    <property type="entry name" value="FAD_binding_3"/>
    <property type="match status" value="1"/>
</dbReference>
<feature type="domain" description="FAD-binding" evidence="2">
    <location>
        <begin position="16"/>
        <end position="328"/>
    </location>
</feature>
<accession>A0A5R9F1T6</accession>
<dbReference type="Gene3D" id="3.50.50.60">
    <property type="entry name" value="FAD/NAD(P)-binding domain"/>
    <property type="match status" value="1"/>
</dbReference>
<keyword evidence="1" id="KW-0560">Oxidoreductase</keyword>
<dbReference type="GO" id="GO:0071949">
    <property type="term" value="F:FAD binding"/>
    <property type="evidence" value="ECO:0007669"/>
    <property type="project" value="InterPro"/>
</dbReference>
<dbReference type="InterPro" id="IPR036188">
    <property type="entry name" value="FAD/NAD-bd_sf"/>
</dbReference>
<dbReference type="InterPro" id="IPR050631">
    <property type="entry name" value="PheA/TfdB_FAD_monoxygenase"/>
</dbReference>
<dbReference type="InterPro" id="IPR002938">
    <property type="entry name" value="FAD-bd"/>
</dbReference>
<comment type="caution">
    <text evidence="3">The sequence shown here is derived from an EMBL/GenBank/DDBJ whole genome shotgun (WGS) entry which is preliminary data.</text>
</comment>
<gene>
    <name evidence="3" type="ORF">FCL54_15180</name>
</gene>
<name>A0A5R9F1T6_9BACL</name>
<evidence type="ECO:0000313" key="4">
    <source>
        <dbReference type="Proteomes" id="UP000308230"/>
    </source>
</evidence>